<feature type="domain" description="DUF2135" evidence="2">
    <location>
        <begin position="555"/>
        <end position="597"/>
    </location>
</feature>
<protein>
    <recommendedName>
        <fullName evidence="2">DUF2135 domain-containing protein</fullName>
    </recommendedName>
</protein>
<evidence type="ECO:0000313" key="3">
    <source>
        <dbReference type="EMBL" id="AKA36189.1"/>
    </source>
</evidence>
<sequence length="620" mass="69937">MKKLLYLFLFIGLFGLAQENERKISGKVTDGRSPVSNVSVSIEDKGTKAFTDQDGRYEIMASTGDVIQYSYTGLKTIRIKVEDVTRILNPVMVPDVTELEEVVVKGSNRKSQRELELEYPVNLNIIRTAYGYLNAETAPGNIRFMDEKDITPVSLCILDLLRNRFAGVRVQGSCLGAFGPGAGTGTQLTNIEAQNTNDPGVVGRANAAGGVQSSLNNGRVFIRGTNSLFNPRSAIFDVDGQIFNEPPIWLDVKNIKRLAILNNFATTTMYGNAGAGGVIVINTISASPKSDKIHDMARLRNNYVKGPALSQTEVLENSATYLKKLYASGDLESAKKVYDEYSKMYASSPYFHIDAQHYFQERWGATEYADGIIESKFYLFDKNPVLFKALAYNYEAQGQFKKAHEFYKKVMTLRPDYGQSYMDLANSFRNLRMPKEAATIYNRYSYLVEEDMMRADSTGFLTIINREYNNLLMLNKNAIVDADKAKDLFVEQEDFEGTRLVFEWNDGEAEFDLQFVNPENQHFTLKHTLADNADIIEREKNQGYSCTEYLIDGSLPGTWKVNINYHGNKSLTPTYLKATIYHDYGTFAQRKEVKVFKLSLKGVNQELFQLVKSSKITSRL</sequence>
<dbReference type="InterPro" id="IPR008969">
    <property type="entry name" value="CarboxyPept-like_regulatory"/>
</dbReference>
<dbReference type="Gene3D" id="2.170.130.10">
    <property type="entry name" value="TonB-dependent receptor, plug domain"/>
    <property type="match status" value="1"/>
</dbReference>
<feature type="repeat" description="TPR" evidence="1">
    <location>
        <begin position="384"/>
        <end position="417"/>
    </location>
</feature>
<dbReference type="SUPFAM" id="SSF49464">
    <property type="entry name" value="Carboxypeptidase regulatory domain-like"/>
    <property type="match status" value="1"/>
</dbReference>
<dbReference type="InterPro" id="IPR019734">
    <property type="entry name" value="TPR_rpt"/>
</dbReference>
<dbReference type="SUPFAM" id="SSF48452">
    <property type="entry name" value="TPR-like"/>
    <property type="match status" value="1"/>
</dbReference>
<reference evidence="3 4" key="1">
    <citation type="submission" date="2015-03" db="EMBL/GenBank/DDBJ databases">
        <title>Complete genome sequence of Muricauda lutaonensis CC-HSB-11T, isolated from a coastal hot spring.</title>
        <authorList>
            <person name="Kim K.M."/>
        </authorList>
    </citation>
    <scope>NUCLEOTIDE SEQUENCE [LARGE SCALE GENOMIC DNA]</scope>
    <source>
        <strain evidence="3 4">CC-HSB-11</strain>
    </source>
</reference>
<dbReference type="InterPro" id="IPR011990">
    <property type="entry name" value="TPR-like_helical_dom_sf"/>
</dbReference>
<evidence type="ECO:0000256" key="1">
    <source>
        <dbReference type="PROSITE-ProRule" id="PRU00339"/>
    </source>
</evidence>
<keyword evidence="1" id="KW-0802">TPR repeat</keyword>
<dbReference type="HOGENOM" id="CLU_440629_0_0_10"/>
<dbReference type="SMART" id="SM00028">
    <property type="entry name" value="TPR"/>
    <property type="match status" value="2"/>
</dbReference>
<dbReference type="InterPro" id="IPR037066">
    <property type="entry name" value="Plug_dom_sf"/>
</dbReference>
<dbReference type="Pfam" id="PF09906">
    <property type="entry name" value="DUF2135"/>
    <property type="match status" value="1"/>
</dbReference>
<accession>A0A0D5YWB5</accession>
<dbReference type="Gene3D" id="1.25.40.10">
    <property type="entry name" value="Tetratricopeptide repeat domain"/>
    <property type="match status" value="1"/>
</dbReference>
<dbReference type="EMBL" id="CP011071">
    <property type="protein sequence ID" value="AKA36189.1"/>
    <property type="molecule type" value="Genomic_DNA"/>
</dbReference>
<dbReference type="AlphaFoldDB" id="A0A0D5YWB5"/>
<dbReference type="Gene3D" id="2.60.40.1120">
    <property type="entry name" value="Carboxypeptidase-like, regulatory domain"/>
    <property type="match status" value="1"/>
</dbReference>
<name>A0A0D5YWB5_9FLAO</name>
<dbReference type="PATRIC" id="fig|516051.4.peg.2694"/>
<evidence type="ECO:0000259" key="2">
    <source>
        <dbReference type="Pfam" id="PF09906"/>
    </source>
</evidence>
<keyword evidence="4" id="KW-1185">Reference proteome</keyword>
<dbReference type="InterPro" id="IPR019220">
    <property type="entry name" value="DUF2135"/>
</dbReference>
<dbReference type="RefSeq" id="WP_045802757.1">
    <property type="nucleotide sequence ID" value="NZ_CP011071.1"/>
</dbReference>
<dbReference type="STRING" id="516051.VC82_2627"/>
<dbReference type="Pfam" id="PF13715">
    <property type="entry name" value="CarbopepD_reg_2"/>
    <property type="match status" value="1"/>
</dbReference>
<organism evidence="3 4">
    <name type="scientific">Flagellimonas lutaonensis</name>
    <dbReference type="NCBI Taxonomy" id="516051"/>
    <lineage>
        <taxon>Bacteria</taxon>
        <taxon>Pseudomonadati</taxon>
        <taxon>Bacteroidota</taxon>
        <taxon>Flavobacteriia</taxon>
        <taxon>Flavobacteriales</taxon>
        <taxon>Flavobacteriaceae</taxon>
        <taxon>Flagellimonas</taxon>
    </lineage>
</organism>
<gene>
    <name evidence="3" type="ORF">VC82_2627</name>
</gene>
<dbReference type="OrthoDB" id="1079187at2"/>
<proteinExistence type="predicted"/>
<dbReference type="SUPFAM" id="SSF56935">
    <property type="entry name" value="Porins"/>
    <property type="match status" value="1"/>
</dbReference>
<evidence type="ECO:0000313" key="4">
    <source>
        <dbReference type="Proteomes" id="UP000032726"/>
    </source>
</evidence>
<dbReference type="PROSITE" id="PS50005">
    <property type="entry name" value="TPR"/>
    <property type="match status" value="1"/>
</dbReference>
<dbReference type="KEGG" id="mlt:VC82_2627"/>
<dbReference type="Proteomes" id="UP000032726">
    <property type="component" value="Chromosome"/>
</dbReference>